<dbReference type="Proteomes" id="UP000709336">
    <property type="component" value="Unassembled WGS sequence"/>
</dbReference>
<dbReference type="Gene3D" id="1.10.101.10">
    <property type="entry name" value="PGBD-like superfamily/PGBD"/>
    <property type="match status" value="1"/>
</dbReference>
<evidence type="ECO:0000259" key="1">
    <source>
        <dbReference type="Pfam" id="PF01471"/>
    </source>
</evidence>
<dbReference type="NCBIfam" id="TIGR02594">
    <property type="entry name" value="TIGR02594 family protein"/>
    <property type="match status" value="1"/>
</dbReference>
<proteinExistence type="predicted"/>
<dbReference type="InterPro" id="IPR002477">
    <property type="entry name" value="Peptidoglycan-bd-like"/>
</dbReference>
<gene>
    <name evidence="2" type="ORF">HCJ96_11515</name>
</gene>
<accession>A0ABX1R4F4</accession>
<feature type="domain" description="Peptidoglycan binding-like" evidence="1">
    <location>
        <begin position="4"/>
        <end position="55"/>
    </location>
</feature>
<evidence type="ECO:0000313" key="2">
    <source>
        <dbReference type="EMBL" id="NMH60653.1"/>
    </source>
</evidence>
<sequence length="238" mass="26257">MNTKDIQQALIGRGFYPGPIDGYPGRLTTHAIKQFQQANGLTIDGLVGPKTLAKLFPDTNITSPEMDETSLPLALPWLEIAMNLLDVKEVAGQGSNPLIIDWAAKLGLADYHDDDIPWCGLFVAHCISSQLSNEAVPNNPLLARNWQKFGKQTTPGLGAVLVFWRESKQSYKGHVGLYWAEDEDAYHVIGGNQSNAVTITRIAKDRLLEARWPHTGLDEHPIIRMATNKGYLLSTNEA</sequence>
<reference evidence="2 3" key="1">
    <citation type="submission" date="2020-03" db="EMBL/GenBank/DDBJ databases">
        <title>Alteromonas ponticola sp. nov., isolated from seawater.</title>
        <authorList>
            <person name="Yoon J.-H."/>
            <person name="Kim Y.-O."/>
        </authorList>
    </citation>
    <scope>NUCLEOTIDE SEQUENCE [LARGE SCALE GENOMIC DNA]</scope>
    <source>
        <strain evidence="2 3">MYP5</strain>
    </source>
</reference>
<evidence type="ECO:0000313" key="3">
    <source>
        <dbReference type="Proteomes" id="UP000709336"/>
    </source>
</evidence>
<dbReference type="SUPFAM" id="SSF47090">
    <property type="entry name" value="PGBD-like"/>
    <property type="match status" value="1"/>
</dbReference>
<dbReference type="EMBL" id="JAATNW010000006">
    <property type="protein sequence ID" value="NMH60653.1"/>
    <property type="molecule type" value="Genomic_DNA"/>
</dbReference>
<protein>
    <submittedName>
        <fullName evidence="2">TIGR02594 family protein</fullName>
    </submittedName>
</protein>
<dbReference type="RefSeq" id="WP_169211218.1">
    <property type="nucleotide sequence ID" value="NZ_JAATNW010000006.1"/>
</dbReference>
<dbReference type="InterPro" id="IPR036365">
    <property type="entry name" value="PGBD-like_sf"/>
</dbReference>
<dbReference type="Pfam" id="PF01471">
    <property type="entry name" value="PG_binding_1"/>
    <property type="match status" value="1"/>
</dbReference>
<name>A0ABX1R4F4_9ALTE</name>
<dbReference type="InterPro" id="IPR036366">
    <property type="entry name" value="PGBDSf"/>
</dbReference>
<comment type="caution">
    <text evidence="2">The sequence shown here is derived from an EMBL/GenBank/DDBJ whole genome shotgun (WGS) entry which is preliminary data.</text>
</comment>
<organism evidence="2 3">
    <name type="scientific">Alteromonas ponticola</name>
    <dbReference type="NCBI Taxonomy" id="2720613"/>
    <lineage>
        <taxon>Bacteria</taxon>
        <taxon>Pseudomonadati</taxon>
        <taxon>Pseudomonadota</taxon>
        <taxon>Gammaproteobacteria</taxon>
        <taxon>Alteromonadales</taxon>
        <taxon>Alteromonadaceae</taxon>
        <taxon>Alteromonas/Salinimonas group</taxon>
        <taxon>Alteromonas</taxon>
    </lineage>
</organism>
<keyword evidence="3" id="KW-1185">Reference proteome</keyword>
<dbReference type="InterPro" id="IPR013423">
    <property type="entry name" value="CHP02594"/>
</dbReference>